<name>A0AAU1ZWM1_9ACTN</name>
<dbReference type="InterPro" id="IPR036390">
    <property type="entry name" value="WH_DNA-bd_sf"/>
</dbReference>
<reference evidence="2" key="1">
    <citation type="submission" date="2022-10" db="EMBL/GenBank/DDBJ databases">
        <title>The complete genomes of actinobacterial strains from the NBC collection.</title>
        <authorList>
            <person name="Joergensen T.S."/>
            <person name="Alvarez Arevalo M."/>
            <person name="Sterndorff E.B."/>
            <person name="Faurdal D."/>
            <person name="Vuksanovic O."/>
            <person name="Mourched A.-S."/>
            <person name="Charusanti P."/>
            <person name="Shaw S."/>
            <person name="Blin K."/>
            <person name="Weber T."/>
        </authorList>
    </citation>
    <scope>NUCLEOTIDE SEQUENCE</scope>
    <source>
        <strain evidence="2">NBC_00093</strain>
    </source>
</reference>
<dbReference type="SMART" id="SM00347">
    <property type="entry name" value="HTH_MARR"/>
    <property type="match status" value="1"/>
</dbReference>
<dbReference type="PRINTS" id="PR00598">
    <property type="entry name" value="HTHMARR"/>
</dbReference>
<dbReference type="AlphaFoldDB" id="A0AAU1ZWM1"/>
<proteinExistence type="predicted"/>
<dbReference type="PANTHER" id="PTHR33164:SF99">
    <property type="entry name" value="MARR FAMILY REGULATORY PROTEIN"/>
    <property type="match status" value="1"/>
</dbReference>
<protein>
    <submittedName>
        <fullName evidence="2">MarR family transcriptional regulator</fullName>
    </submittedName>
</protein>
<dbReference type="GO" id="GO:0003700">
    <property type="term" value="F:DNA-binding transcription factor activity"/>
    <property type="evidence" value="ECO:0007669"/>
    <property type="project" value="InterPro"/>
</dbReference>
<organism evidence="2">
    <name type="scientific">Streptomyces sp. NBC_00093</name>
    <dbReference type="NCBI Taxonomy" id="2975649"/>
    <lineage>
        <taxon>Bacteria</taxon>
        <taxon>Bacillati</taxon>
        <taxon>Actinomycetota</taxon>
        <taxon>Actinomycetes</taxon>
        <taxon>Kitasatosporales</taxon>
        <taxon>Streptomycetaceae</taxon>
        <taxon>Streptomyces</taxon>
    </lineage>
</organism>
<dbReference type="PROSITE" id="PS50995">
    <property type="entry name" value="HTH_MARR_2"/>
    <property type="match status" value="1"/>
</dbReference>
<dbReference type="InterPro" id="IPR000835">
    <property type="entry name" value="HTH_MarR-typ"/>
</dbReference>
<feature type="domain" description="HTH marR-type" evidence="1">
    <location>
        <begin position="19"/>
        <end position="161"/>
    </location>
</feature>
<sequence>MADPAESAPDLPACPSASESALLPAELRAWMILLATTGSIEQRLGPVLKDTLGVSHDEFLVLCLLAGRADGGLRMTRIAELLGRPKTRLTYQIACLQHAGLVTRRSVCGDKRGVEVALTEKGRRLFTEASPTLADTVNSGLARIGTEEREAMCGLLPEVAGGETV</sequence>
<dbReference type="Gene3D" id="1.10.10.10">
    <property type="entry name" value="Winged helix-like DNA-binding domain superfamily/Winged helix DNA-binding domain"/>
    <property type="match status" value="1"/>
</dbReference>
<dbReference type="InterPro" id="IPR039422">
    <property type="entry name" value="MarR/SlyA-like"/>
</dbReference>
<evidence type="ECO:0000259" key="1">
    <source>
        <dbReference type="PROSITE" id="PS50995"/>
    </source>
</evidence>
<dbReference type="GO" id="GO:0006950">
    <property type="term" value="P:response to stress"/>
    <property type="evidence" value="ECO:0007669"/>
    <property type="project" value="TreeGrafter"/>
</dbReference>
<dbReference type="SUPFAM" id="SSF46785">
    <property type="entry name" value="Winged helix' DNA-binding domain"/>
    <property type="match status" value="1"/>
</dbReference>
<accession>A0AAU1ZWM1</accession>
<gene>
    <name evidence="2" type="ORF">OHA22_10400</name>
</gene>
<dbReference type="InterPro" id="IPR036388">
    <property type="entry name" value="WH-like_DNA-bd_sf"/>
</dbReference>
<dbReference type="EMBL" id="CP108222">
    <property type="protein sequence ID" value="WTT15910.1"/>
    <property type="molecule type" value="Genomic_DNA"/>
</dbReference>
<evidence type="ECO:0000313" key="2">
    <source>
        <dbReference type="EMBL" id="WTT15910.1"/>
    </source>
</evidence>
<dbReference type="PANTHER" id="PTHR33164">
    <property type="entry name" value="TRANSCRIPTIONAL REGULATOR, MARR FAMILY"/>
    <property type="match status" value="1"/>
</dbReference>